<name>A0A8B6CH65_MYTGA</name>
<accession>A0A8B6CH65</accession>
<gene>
    <name evidence="2" type="ORF">MGAL_10B045060</name>
</gene>
<dbReference type="InterPro" id="IPR011029">
    <property type="entry name" value="DEATH-like_dom_sf"/>
</dbReference>
<organism evidence="2 3">
    <name type="scientific">Mytilus galloprovincialis</name>
    <name type="common">Mediterranean mussel</name>
    <dbReference type="NCBI Taxonomy" id="29158"/>
    <lineage>
        <taxon>Eukaryota</taxon>
        <taxon>Metazoa</taxon>
        <taxon>Spiralia</taxon>
        <taxon>Lophotrochozoa</taxon>
        <taxon>Mollusca</taxon>
        <taxon>Bivalvia</taxon>
        <taxon>Autobranchia</taxon>
        <taxon>Pteriomorphia</taxon>
        <taxon>Mytilida</taxon>
        <taxon>Mytiloidea</taxon>
        <taxon>Mytilidae</taxon>
        <taxon>Mytilinae</taxon>
        <taxon>Mytilus</taxon>
    </lineage>
</organism>
<dbReference type="SUPFAM" id="SSF47986">
    <property type="entry name" value="DEATH domain"/>
    <property type="match status" value="1"/>
</dbReference>
<dbReference type="GO" id="GO:0042981">
    <property type="term" value="P:regulation of apoptotic process"/>
    <property type="evidence" value="ECO:0007669"/>
    <property type="project" value="InterPro"/>
</dbReference>
<keyword evidence="3" id="KW-1185">Reference proteome</keyword>
<evidence type="ECO:0000313" key="3">
    <source>
        <dbReference type="Proteomes" id="UP000596742"/>
    </source>
</evidence>
<dbReference type="Gene3D" id="1.10.533.10">
    <property type="entry name" value="Death Domain, Fas"/>
    <property type="match status" value="1"/>
</dbReference>
<dbReference type="AlphaFoldDB" id="A0A8B6CH65"/>
<proteinExistence type="predicted"/>
<evidence type="ECO:0000259" key="1">
    <source>
        <dbReference type="PROSITE" id="PS50168"/>
    </source>
</evidence>
<evidence type="ECO:0000313" key="2">
    <source>
        <dbReference type="EMBL" id="VDI04492.1"/>
    </source>
</evidence>
<reference evidence="2" key="1">
    <citation type="submission" date="2018-11" db="EMBL/GenBank/DDBJ databases">
        <authorList>
            <person name="Alioto T."/>
            <person name="Alioto T."/>
        </authorList>
    </citation>
    <scope>NUCLEOTIDE SEQUENCE</scope>
</reference>
<dbReference type="EMBL" id="UYJE01001713">
    <property type="protein sequence ID" value="VDI04492.1"/>
    <property type="molecule type" value="Genomic_DNA"/>
</dbReference>
<protein>
    <recommendedName>
        <fullName evidence="1">DED domain-containing protein</fullName>
    </recommendedName>
</protein>
<dbReference type="Proteomes" id="UP000596742">
    <property type="component" value="Unassembled WGS sequence"/>
</dbReference>
<sequence length="143" mass="16275">MDSMDDSLVNYSSRYEKICQRLARSLSVDDIKNLKFVLRNKVDQSDLSSITDGRELVHMLERKEILTEEKLPHVRSMLKNAGIDGVDDIIQSDYPISSEGISKHDGFDVRSMNVVGNFKETKQLRKMIDIVETKRAVLVKGTS</sequence>
<dbReference type="InterPro" id="IPR001875">
    <property type="entry name" value="DED_dom"/>
</dbReference>
<comment type="caution">
    <text evidence="2">The sequence shown here is derived from an EMBL/GenBank/DDBJ whole genome shotgun (WGS) entry which is preliminary data.</text>
</comment>
<dbReference type="PROSITE" id="PS50168">
    <property type="entry name" value="DED"/>
    <property type="match status" value="1"/>
</dbReference>
<feature type="domain" description="DED" evidence="1">
    <location>
        <begin position="14"/>
        <end position="79"/>
    </location>
</feature>
<dbReference type="Pfam" id="PF01335">
    <property type="entry name" value="DED"/>
    <property type="match status" value="1"/>
</dbReference>